<dbReference type="SMART" id="SM00345">
    <property type="entry name" value="HTH_GNTR"/>
    <property type="match status" value="1"/>
</dbReference>
<keyword evidence="2" id="KW-0663">Pyridoxal phosphate</keyword>
<evidence type="ECO:0000256" key="2">
    <source>
        <dbReference type="ARBA" id="ARBA00022898"/>
    </source>
</evidence>
<gene>
    <name evidence="7" type="ORF">GCM10007913_40410</name>
</gene>
<evidence type="ECO:0000256" key="1">
    <source>
        <dbReference type="ARBA" id="ARBA00005384"/>
    </source>
</evidence>
<evidence type="ECO:0000259" key="6">
    <source>
        <dbReference type="PROSITE" id="PS50949"/>
    </source>
</evidence>
<dbReference type="InterPro" id="IPR000524">
    <property type="entry name" value="Tscrpt_reg_HTH_GntR"/>
</dbReference>
<evidence type="ECO:0000313" key="7">
    <source>
        <dbReference type="EMBL" id="GLQ12109.1"/>
    </source>
</evidence>
<dbReference type="Pfam" id="PF00155">
    <property type="entry name" value="Aminotran_1_2"/>
    <property type="match status" value="1"/>
</dbReference>
<accession>A0ABQ5UJ43</accession>
<dbReference type="CDD" id="cd07377">
    <property type="entry name" value="WHTH_GntR"/>
    <property type="match status" value="1"/>
</dbReference>
<dbReference type="InterPro" id="IPR004839">
    <property type="entry name" value="Aminotransferase_I/II_large"/>
</dbReference>
<dbReference type="SUPFAM" id="SSF53383">
    <property type="entry name" value="PLP-dependent transferases"/>
    <property type="match status" value="1"/>
</dbReference>
<dbReference type="CDD" id="cd00609">
    <property type="entry name" value="AAT_like"/>
    <property type="match status" value="1"/>
</dbReference>
<evidence type="ECO:0000256" key="3">
    <source>
        <dbReference type="ARBA" id="ARBA00023015"/>
    </source>
</evidence>
<proteinExistence type="inferred from homology"/>
<dbReference type="InterPro" id="IPR051446">
    <property type="entry name" value="HTH_trans_reg/aminotransferase"/>
</dbReference>
<dbReference type="PRINTS" id="PR00035">
    <property type="entry name" value="HTHGNTR"/>
</dbReference>
<dbReference type="InterPro" id="IPR036390">
    <property type="entry name" value="WH_DNA-bd_sf"/>
</dbReference>
<reference evidence="7" key="2">
    <citation type="submission" date="2023-01" db="EMBL/GenBank/DDBJ databases">
        <title>Draft genome sequence of Devosia yakushimensis strain NBRC 103855.</title>
        <authorList>
            <person name="Sun Q."/>
            <person name="Mori K."/>
        </authorList>
    </citation>
    <scope>NUCLEOTIDE SEQUENCE</scope>
    <source>
        <strain evidence="7">NBRC 103855</strain>
    </source>
</reference>
<comment type="caution">
    <text evidence="7">The sequence shown here is derived from an EMBL/GenBank/DDBJ whole genome shotgun (WGS) entry which is preliminary data.</text>
</comment>
<dbReference type="PROSITE" id="PS50949">
    <property type="entry name" value="HTH_GNTR"/>
    <property type="match status" value="1"/>
</dbReference>
<dbReference type="Proteomes" id="UP001161406">
    <property type="component" value="Unassembled WGS sequence"/>
</dbReference>
<dbReference type="Gene3D" id="3.40.640.10">
    <property type="entry name" value="Type I PLP-dependent aspartate aminotransferase-like (Major domain)"/>
    <property type="match status" value="1"/>
</dbReference>
<sequence>MARRRSIITIPSLGGIDREGRRPGRRLTQGLRQAIVNGELKPGERLPSTRTLAASLNLARGTVVEAFEQLRAEGYLETRPRGGTIIVDVRGKQEQVSPRASLGEAPAPLLPKNVARLEGVAEELKPLPSLPFLIAHPAGAVAPDDKWRRLSNWARAARVSAPSGYSDPRGILELRTAIAEYVRKSRGVICEPEQIIVTNGTQQGLFLAATVLLSAGDTVWSEEPAYPGILAVLGNFDVTAFRIPVDDQGLQVDVGIGLQQSAKVAFVTPSHQYPLGMPMSMQRRMALLAWARSNNAWVVEDDYDSEFRYAGHPFPALQGIDPSRVIYLGTMSKVMFSSMRIGYLIAPPALVKAFAGAHSLVDRHSPTADQHVLARYMREGYFEAHIRRIRSIYVERRAVLLDAVDKELAHLVTVQSSDQGMHILLWLADGISDVSIANHALQEQVVVRPISPMYASNPRSGLMLGFGGFTADEIWHAVKRLRSIIELHR</sequence>
<evidence type="ECO:0000256" key="4">
    <source>
        <dbReference type="ARBA" id="ARBA00023125"/>
    </source>
</evidence>
<keyword evidence="3" id="KW-0805">Transcription regulation</keyword>
<protein>
    <submittedName>
        <fullName evidence="7">GntR family transcriptional regulator</fullName>
    </submittedName>
</protein>
<name>A0ABQ5UJ43_9HYPH</name>
<evidence type="ECO:0000256" key="5">
    <source>
        <dbReference type="ARBA" id="ARBA00023163"/>
    </source>
</evidence>
<dbReference type="PANTHER" id="PTHR46577">
    <property type="entry name" value="HTH-TYPE TRANSCRIPTIONAL REGULATORY PROTEIN GABR"/>
    <property type="match status" value="1"/>
</dbReference>
<dbReference type="Gene3D" id="1.10.10.10">
    <property type="entry name" value="Winged helix-like DNA-binding domain superfamily/Winged helix DNA-binding domain"/>
    <property type="match status" value="1"/>
</dbReference>
<comment type="similarity">
    <text evidence="1">In the C-terminal section; belongs to the class-I pyridoxal-phosphate-dependent aminotransferase family.</text>
</comment>
<organism evidence="7 8">
    <name type="scientific">Devosia yakushimensis</name>
    <dbReference type="NCBI Taxonomy" id="470028"/>
    <lineage>
        <taxon>Bacteria</taxon>
        <taxon>Pseudomonadati</taxon>
        <taxon>Pseudomonadota</taxon>
        <taxon>Alphaproteobacteria</taxon>
        <taxon>Hyphomicrobiales</taxon>
        <taxon>Devosiaceae</taxon>
        <taxon>Devosia</taxon>
    </lineage>
</organism>
<dbReference type="SUPFAM" id="SSF46785">
    <property type="entry name" value="Winged helix' DNA-binding domain"/>
    <property type="match status" value="1"/>
</dbReference>
<dbReference type="InterPro" id="IPR015424">
    <property type="entry name" value="PyrdxlP-dep_Trfase"/>
</dbReference>
<dbReference type="InterPro" id="IPR036388">
    <property type="entry name" value="WH-like_DNA-bd_sf"/>
</dbReference>
<keyword evidence="5" id="KW-0804">Transcription</keyword>
<dbReference type="Pfam" id="PF00392">
    <property type="entry name" value="GntR"/>
    <property type="match status" value="1"/>
</dbReference>
<evidence type="ECO:0000313" key="8">
    <source>
        <dbReference type="Proteomes" id="UP001161406"/>
    </source>
</evidence>
<dbReference type="RefSeq" id="WP_284393906.1">
    <property type="nucleotide sequence ID" value="NZ_BSNG01000003.1"/>
</dbReference>
<dbReference type="PANTHER" id="PTHR46577:SF1">
    <property type="entry name" value="HTH-TYPE TRANSCRIPTIONAL REGULATORY PROTEIN GABR"/>
    <property type="match status" value="1"/>
</dbReference>
<feature type="domain" description="HTH gntR-type" evidence="6">
    <location>
        <begin position="21"/>
        <end position="89"/>
    </location>
</feature>
<reference evidence="7" key="1">
    <citation type="journal article" date="2014" name="Int. J. Syst. Evol. Microbiol.">
        <title>Complete genome of a new Firmicutes species belonging to the dominant human colonic microbiota ('Ruminococcus bicirculans') reveals two chromosomes and a selective capacity to utilize plant glucans.</title>
        <authorList>
            <consortium name="NISC Comparative Sequencing Program"/>
            <person name="Wegmann U."/>
            <person name="Louis P."/>
            <person name="Goesmann A."/>
            <person name="Henrissat B."/>
            <person name="Duncan S.H."/>
            <person name="Flint H.J."/>
        </authorList>
    </citation>
    <scope>NUCLEOTIDE SEQUENCE</scope>
    <source>
        <strain evidence="7">NBRC 103855</strain>
    </source>
</reference>
<dbReference type="EMBL" id="BSNG01000003">
    <property type="protein sequence ID" value="GLQ12109.1"/>
    <property type="molecule type" value="Genomic_DNA"/>
</dbReference>
<dbReference type="InterPro" id="IPR015421">
    <property type="entry name" value="PyrdxlP-dep_Trfase_major"/>
</dbReference>
<keyword evidence="8" id="KW-1185">Reference proteome</keyword>
<keyword evidence="4" id="KW-0238">DNA-binding</keyword>